<feature type="transmembrane region" description="Helical" evidence="1">
    <location>
        <begin position="12"/>
        <end position="32"/>
    </location>
</feature>
<comment type="caution">
    <text evidence="2">The sequence shown here is derived from an EMBL/GenBank/DDBJ whole genome shotgun (WGS) entry which is preliminary data.</text>
</comment>
<evidence type="ECO:0000256" key="1">
    <source>
        <dbReference type="SAM" id="Phobius"/>
    </source>
</evidence>
<sequence>MSVEYTKRFSDIFYLNPIVCYAYLCILDILFADTKLIFMLRSKRNANKKNKLHLMTFIFGEKMYKRYI</sequence>
<evidence type="ECO:0000313" key="3">
    <source>
        <dbReference type="Proteomes" id="UP000615755"/>
    </source>
</evidence>
<dbReference type="Proteomes" id="UP000615755">
    <property type="component" value="Unassembled WGS sequence"/>
</dbReference>
<dbReference type="EMBL" id="AQGV01000012">
    <property type="protein sequence ID" value="MBE0367316.1"/>
    <property type="molecule type" value="Genomic_DNA"/>
</dbReference>
<organism evidence="2 3">
    <name type="scientific">Pseudoalteromonas aurantia 208</name>
    <dbReference type="NCBI Taxonomy" id="1314867"/>
    <lineage>
        <taxon>Bacteria</taxon>
        <taxon>Pseudomonadati</taxon>
        <taxon>Pseudomonadota</taxon>
        <taxon>Gammaproteobacteria</taxon>
        <taxon>Alteromonadales</taxon>
        <taxon>Pseudoalteromonadaceae</taxon>
        <taxon>Pseudoalteromonas</taxon>
    </lineage>
</organism>
<proteinExistence type="predicted"/>
<evidence type="ECO:0000313" key="2">
    <source>
        <dbReference type="EMBL" id="MBE0367316.1"/>
    </source>
</evidence>
<gene>
    <name evidence="2" type="ORF">PAUR_a0659</name>
</gene>
<keyword evidence="1" id="KW-0812">Transmembrane</keyword>
<keyword evidence="1" id="KW-1133">Transmembrane helix</keyword>
<accession>A0ABR9E8K1</accession>
<reference evidence="2 3" key="1">
    <citation type="submission" date="2015-03" db="EMBL/GenBank/DDBJ databases">
        <title>Genome sequence of Pseudoalteromonas aurantia.</title>
        <authorList>
            <person name="Xie B.-B."/>
            <person name="Rong J.-C."/>
            <person name="Qin Q.-L."/>
            <person name="Zhang Y.-Z."/>
        </authorList>
    </citation>
    <scope>NUCLEOTIDE SEQUENCE [LARGE SCALE GENOMIC DNA]</scope>
    <source>
        <strain evidence="2 3">208</strain>
    </source>
</reference>
<name>A0ABR9E8K1_9GAMM</name>
<keyword evidence="1" id="KW-0472">Membrane</keyword>
<protein>
    <submittedName>
        <fullName evidence="2">Uncharacterized protein</fullName>
    </submittedName>
</protein>
<keyword evidence="3" id="KW-1185">Reference proteome</keyword>